<evidence type="ECO:0000256" key="7">
    <source>
        <dbReference type="SAM" id="MobiDB-lite"/>
    </source>
</evidence>
<feature type="domain" description="AlgX/AlgJ SGNH hydrolase-like" evidence="9">
    <location>
        <begin position="175"/>
        <end position="307"/>
    </location>
</feature>
<feature type="region of interest" description="Disordered" evidence="7">
    <location>
        <begin position="141"/>
        <end position="165"/>
    </location>
</feature>
<sequence length="459" mass="50068">MGAGLHRRPLVNPLLEVNHEQVIYPPATLFGVSVDQPKSLPALPESLLPREHALYRPRHSSRQRTALTLAVIFFCAPAFLLLVGVRPAEFENRELAAFPSITAGWGFFTGLNAWANDHIPLRDHAVAAADGISRGLFNEAPPVARQPQEPNGPIPLPPKDPSLDRPDPTAYVRAIEGKDGWLYLGEDIERACEPKLPVAEVFDRLRALRTAVESSGRRLVLVVAPDKVTTVPEFLPAKYFGADCAAKARQEFWGSVVRETGAIDLRPALRKAAEERKEPVYQKLDSHWTTEGGLVMVRAIAERVQQGVTRTWDFRAAGSSDTKAGLPPMLGQSGAMKINHYDLAPDGKTVRDKKMSEPFPEPRRSTQSAGTGVVKARTIVIGDSFATPMAAYLSAGFADLTFQHLNTVASDPAGSARRMAEANVVVIEVVERNVLSGNSAVLATQNIDLIRAELAKRPR</sequence>
<keyword evidence="8" id="KW-0812">Transmembrane</keyword>
<accession>A0A2P8IAC4</accession>
<reference evidence="10 11" key="1">
    <citation type="submission" date="2018-03" db="EMBL/GenBank/DDBJ databases">
        <title>Genomic Encyclopedia of Type Strains, Phase III (KMG-III): the genomes of soil and plant-associated and newly described type strains.</title>
        <authorList>
            <person name="Whitman W."/>
        </authorList>
    </citation>
    <scope>NUCLEOTIDE SEQUENCE [LARGE SCALE GENOMIC DNA]</scope>
    <source>
        <strain evidence="10 11">CGMCC 4.7097</strain>
    </source>
</reference>
<organism evidence="10 11">
    <name type="scientific">Saccharothrix carnea</name>
    <dbReference type="NCBI Taxonomy" id="1280637"/>
    <lineage>
        <taxon>Bacteria</taxon>
        <taxon>Bacillati</taxon>
        <taxon>Actinomycetota</taxon>
        <taxon>Actinomycetes</taxon>
        <taxon>Pseudonocardiales</taxon>
        <taxon>Pseudonocardiaceae</taxon>
        <taxon>Saccharothrix</taxon>
    </lineage>
</organism>
<dbReference type="GO" id="GO:0042121">
    <property type="term" value="P:alginic acid biosynthetic process"/>
    <property type="evidence" value="ECO:0007669"/>
    <property type="project" value="UniProtKB-UniPathway"/>
</dbReference>
<keyword evidence="3 10" id="KW-0808">Transferase</keyword>
<name>A0A2P8IAC4_SACCR</name>
<keyword evidence="4" id="KW-0732">Signal</keyword>
<gene>
    <name evidence="10" type="ORF">B0I31_105369</name>
</gene>
<evidence type="ECO:0000259" key="9">
    <source>
        <dbReference type="Pfam" id="PF16822"/>
    </source>
</evidence>
<proteinExistence type="predicted"/>
<dbReference type="Proteomes" id="UP000241118">
    <property type="component" value="Unassembled WGS sequence"/>
</dbReference>
<evidence type="ECO:0000313" key="10">
    <source>
        <dbReference type="EMBL" id="PSL55407.1"/>
    </source>
</evidence>
<keyword evidence="11" id="KW-1185">Reference proteome</keyword>
<dbReference type="InterPro" id="IPR031811">
    <property type="entry name" value="ALGX/ALGJ_SGNH-like"/>
</dbReference>
<dbReference type="GO" id="GO:0016740">
    <property type="term" value="F:transferase activity"/>
    <property type="evidence" value="ECO:0007669"/>
    <property type="project" value="UniProtKB-KW"/>
</dbReference>
<evidence type="ECO:0000313" key="11">
    <source>
        <dbReference type="Proteomes" id="UP000241118"/>
    </source>
</evidence>
<dbReference type="GO" id="GO:0016787">
    <property type="term" value="F:hydrolase activity"/>
    <property type="evidence" value="ECO:0007669"/>
    <property type="project" value="UniProtKB-KW"/>
</dbReference>
<keyword evidence="5" id="KW-0574">Periplasm</keyword>
<evidence type="ECO:0000256" key="1">
    <source>
        <dbReference type="ARBA" id="ARBA00004418"/>
    </source>
</evidence>
<comment type="subcellular location">
    <subcellularLocation>
        <location evidence="1">Periplasm</location>
    </subcellularLocation>
</comment>
<dbReference type="UniPathway" id="UPA00286"/>
<evidence type="ECO:0000256" key="5">
    <source>
        <dbReference type="ARBA" id="ARBA00022764"/>
    </source>
</evidence>
<protein>
    <submittedName>
        <fullName evidence="10">Acetyltransferase AlgX (SGNH hydrolase-like protein)</fullName>
    </submittedName>
</protein>
<dbReference type="GO" id="GO:0042597">
    <property type="term" value="C:periplasmic space"/>
    <property type="evidence" value="ECO:0007669"/>
    <property type="project" value="UniProtKB-SubCell"/>
</dbReference>
<dbReference type="EMBL" id="PYAX01000005">
    <property type="protein sequence ID" value="PSL55407.1"/>
    <property type="molecule type" value="Genomic_DNA"/>
</dbReference>
<keyword evidence="10" id="KW-0378">Hydrolase</keyword>
<feature type="region of interest" description="Disordered" evidence="7">
    <location>
        <begin position="346"/>
        <end position="370"/>
    </location>
</feature>
<keyword evidence="6" id="KW-0016">Alginate biosynthesis</keyword>
<feature type="compositionally biased region" description="Basic and acidic residues" evidence="7">
    <location>
        <begin position="346"/>
        <end position="364"/>
    </location>
</feature>
<comment type="pathway">
    <text evidence="2">Glycan biosynthesis; alginate biosynthesis.</text>
</comment>
<evidence type="ECO:0000256" key="4">
    <source>
        <dbReference type="ARBA" id="ARBA00022729"/>
    </source>
</evidence>
<dbReference type="OrthoDB" id="3264206at2"/>
<dbReference type="Pfam" id="PF16822">
    <property type="entry name" value="ALGX"/>
    <property type="match status" value="1"/>
</dbReference>
<evidence type="ECO:0000256" key="6">
    <source>
        <dbReference type="ARBA" id="ARBA00022841"/>
    </source>
</evidence>
<keyword evidence="8" id="KW-0472">Membrane</keyword>
<comment type="caution">
    <text evidence="10">The sequence shown here is derived from an EMBL/GenBank/DDBJ whole genome shotgun (WGS) entry which is preliminary data.</text>
</comment>
<keyword evidence="8" id="KW-1133">Transmembrane helix</keyword>
<evidence type="ECO:0000256" key="2">
    <source>
        <dbReference type="ARBA" id="ARBA00005182"/>
    </source>
</evidence>
<evidence type="ECO:0000256" key="3">
    <source>
        <dbReference type="ARBA" id="ARBA00022679"/>
    </source>
</evidence>
<feature type="compositionally biased region" description="Pro residues" evidence="7">
    <location>
        <begin position="150"/>
        <end position="160"/>
    </location>
</feature>
<feature type="transmembrane region" description="Helical" evidence="8">
    <location>
        <begin position="66"/>
        <end position="85"/>
    </location>
</feature>
<dbReference type="AlphaFoldDB" id="A0A2P8IAC4"/>
<evidence type="ECO:0000256" key="8">
    <source>
        <dbReference type="SAM" id="Phobius"/>
    </source>
</evidence>